<dbReference type="OrthoDB" id="8482233at2"/>
<name>A0A5C0UH45_9PROT</name>
<organism evidence="2 3">
    <name type="scientific">Candidatus Nesciobacter abundans</name>
    <dbReference type="NCBI Taxonomy" id="2601668"/>
    <lineage>
        <taxon>Bacteria</taxon>
        <taxon>Pseudomonadati</taxon>
        <taxon>Pseudomonadota</taxon>
        <taxon>Alphaproteobacteria</taxon>
        <taxon>Holosporales</taxon>
        <taxon>Holosporaceae</taxon>
        <taxon>Candidatus Nesciobacter</taxon>
    </lineage>
</organism>
<dbReference type="Proteomes" id="UP000324924">
    <property type="component" value="Chromosome"/>
</dbReference>
<keyword evidence="3" id="KW-1185">Reference proteome</keyword>
<reference evidence="2 3" key="1">
    <citation type="submission" date="2019-08" db="EMBL/GenBank/DDBJ databases">
        <title>Highly reduced genomes of protist endosymbionts show evolutionary convergence.</title>
        <authorList>
            <person name="George E."/>
            <person name="Husnik F."/>
            <person name="Tashyreva D."/>
            <person name="Prokopchuk G."/>
            <person name="Horak A."/>
            <person name="Kwong W.K."/>
            <person name="Lukes J."/>
            <person name="Keeling P.J."/>
        </authorList>
    </citation>
    <scope>NUCLEOTIDE SEQUENCE [LARGE SCALE GENOMIC DNA]</scope>
    <source>
        <strain evidence="2">1604HC</strain>
    </source>
</reference>
<keyword evidence="1" id="KW-1133">Transmembrane helix</keyword>
<keyword evidence="1" id="KW-0812">Transmembrane</keyword>
<accession>A0A5C0UH45</accession>
<sequence length="97" mass="11121">MLSRNFKDEVHRKDRKDSRLRDCSIYKDKPNKRANAMFLLAFFGLFSCLLLLGLMPNITSEVICIISASAGIFGSCLKDAYVFEFGSREDRKSLDKF</sequence>
<protein>
    <submittedName>
        <fullName evidence="2">Uncharacterized protein</fullName>
    </submittedName>
</protein>
<proteinExistence type="predicted"/>
<gene>
    <name evidence="2" type="ORF">FZC36_01195</name>
</gene>
<dbReference type="RefSeq" id="WP_148972173.1">
    <property type="nucleotide sequence ID" value="NZ_CP043314.1"/>
</dbReference>
<dbReference type="EMBL" id="CP043314">
    <property type="protein sequence ID" value="QEK39050.1"/>
    <property type="molecule type" value="Genomic_DNA"/>
</dbReference>
<evidence type="ECO:0000313" key="2">
    <source>
        <dbReference type="EMBL" id="QEK39050.1"/>
    </source>
</evidence>
<keyword evidence="1" id="KW-0472">Membrane</keyword>
<feature type="transmembrane region" description="Helical" evidence="1">
    <location>
        <begin position="36"/>
        <end position="55"/>
    </location>
</feature>
<dbReference type="KEGG" id="nabu:FZC36_01195"/>
<dbReference type="AlphaFoldDB" id="A0A5C0UH45"/>
<evidence type="ECO:0000313" key="3">
    <source>
        <dbReference type="Proteomes" id="UP000324924"/>
    </source>
</evidence>
<evidence type="ECO:0000256" key="1">
    <source>
        <dbReference type="SAM" id="Phobius"/>
    </source>
</evidence>